<sequence>MVVYNFKKMASVPPAEDLIDIILTRTQRKTPTVIHPGYKISRIRSFYMRKVKFTQETISERLGAIIGDFPRLDDIHPFYADLLNILYDRDHYKLALGQMNMAKKLVEALSRDYVRLLKYGDSLYRCKQLKRAALGRMCTLLKRQKASLSYLEEVRRHLARLPALDPNTRTLLLTGFPNVGKSSFMNKVTRAEVDVQPYAFTTKSLYVGHMDYRYLRWQVVDTPGILDHPLEERNTIEMQAVTALAHLQCCVLYFIDISEQCGYTIKEQVSLFESIKPLFANKQLLVIANKTDVAPFADIKEEDRVSIEKLADSAGVELHLMSNETEEGVQEVKTAACDKLLQARVDARMAGKKVGGLVSRLTVAMPKARDGRDRAPTIPASVVAKRAAAAAASAGGAGSSMDVDGGEGGRSQPTARKTEKDLMWENGGPGVYSCDYRKYYDLKDDAWKMDRIPEIMDGKNVADYVDQDIDAKLALLEQEEDQLQAEAEANKEYESDVDEDERALAQAIRDRSKVIKKESRARKSRNAMQVPRTNRPALKMDEAVAHLEGLGVHTEGIRGRATTRKRGRSLGPAGGEDEEGGADGQVDGKKTKRSDSVVVTRTGGSRSRSRGPTQAPRDIGLKDESQRKAAEKIMRSGRKERNRFARAGEADRKEGPKLVKHLLAGKMGLGTRRSR</sequence>
<organism evidence="10 11">
    <name type="scientific">Ectocarpus siliculosus</name>
    <name type="common">Brown alga</name>
    <name type="synonym">Conferva siliculosa</name>
    <dbReference type="NCBI Taxonomy" id="2880"/>
    <lineage>
        <taxon>Eukaryota</taxon>
        <taxon>Sar</taxon>
        <taxon>Stramenopiles</taxon>
        <taxon>Ochrophyta</taxon>
        <taxon>PX clade</taxon>
        <taxon>Phaeophyceae</taxon>
        <taxon>Ectocarpales</taxon>
        <taxon>Ectocarpaceae</taxon>
        <taxon>Ectocarpus</taxon>
    </lineage>
</organism>
<dbReference type="InterPro" id="IPR006073">
    <property type="entry name" value="GTP-bd"/>
</dbReference>
<feature type="region of interest" description="Disordered" evidence="8">
    <location>
        <begin position="394"/>
        <end position="422"/>
    </location>
</feature>
<dbReference type="STRING" id="2880.D7FIR4"/>
<dbReference type="PROSITE" id="PS51710">
    <property type="entry name" value="G_OBG"/>
    <property type="match status" value="1"/>
</dbReference>
<dbReference type="CDD" id="cd01897">
    <property type="entry name" value="NOG"/>
    <property type="match status" value="1"/>
</dbReference>
<comment type="similarity">
    <text evidence="6">Belongs to the TRAFAC class OBG-HflX-like GTPase superfamily. OBG GTPase family. NOG subfamily.</text>
</comment>
<reference evidence="10 11" key="1">
    <citation type="journal article" date="2010" name="Nature">
        <title>The Ectocarpus genome and the independent evolution of multicellularity in brown algae.</title>
        <authorList>
            <person name="Cock J.M."/>
            <person name="Sterck L."/>
            <person name="Rouze P."/>
            <person name="Scornet D."/>
            <person name="Allen A.E."/>
            <person name="Amoutzias G."/>
            <person name="Anthouard V."/>
            <person name="Artiguenave F."/>
            <person name="Aury J.M."/>
            <person name="Badger J.H."/>
            <person name="Beszteri B."/>
            <person name="Billiau K."/>
            <person name="Bonnet E."/>
            <person name="Bothwell J.H."/>
            <person name="Bowler C."/>
            <person name="Boyen C."/>
            <person name="Brownlee C."/>
            <person name="Carrano C.J."/>
            <person name="Charrier B."/>
            <person name="Cho G.Y."/>
            <person name="Coelho S.M."/>
            <person name="Collen J."/>
            <person name="Corre E."/>
            <person name="Da Silva C."/>
            <person name="Delage L."/>
            <person name="Delaroque N."/>
            <person name="Dittami S.M."/>
            <person name="Doulbeau S."/>
            <person name="Elias M."/>
            <person name="Farnham G."/>
            <person name="Gachon C.M."/>
            <person name="Gschloessl B."/>
            <person name="Heesch S."/>
            <person name="Jabbari K."/>
            <person name="Jubin C."/>
            <person name="Kawai H."/>
            <person name="Kimura K."/>
            <person name="Kloareg B."/>
            <person name="Kupper F.C."/>
            <person name="Lang D."/>
            <person name="Le Bail A."/>
            <person name="Leblanc C."/>
            <person name="Lerouge P."/>
            <person name="Lohr M."/>
            <person name="Lopez P.J."/>
            <person name="Martens C."/>
            <person name="Maumus F."/>
            <person name="Michel G."/>
            <person name="Miranda-Saavedra D."/>
            <person name="Morales J."/>
            <person name="Moreau H."/>
            <person name="Motomura T."/>
            <person name="Nagasato C."/>
            <person name="Napoli C.A."/>
            <person name="Nelson D.R."/>
            <person name="Nyvall-Collen P."/>
            <person name="Peters A.F."/>
            <person name="Pommier C."/>
            <person name="Potin P."/>
            <person name="Poulain J."/>
            <person name="Quesneville H."/>
            <person name="Read B."/>
            <person name="Rensing S.A."/>
            <person name="Ritter A."/>
            <person name="Rousvoal S."/>
            <person name="Samanta M."/>
            <person name="Samson G."/>
            <person name="Schroeder D.C."/>
            <person name="Segurens B."/>
            <person name="Strittmatter M."/>
            <person name="Tonon T."/>
            <person name="Tregear J.W."/>
            <person name="Valentin K."/>
            <person name="von Dassow P."/>
            <person name="Yamagishi T."/>
            <person name="Van de Peer Y."/>
            <person name="Wincker P."/>
        </authorList>
    </citation>
    <scope>NUCLEOTIDE SEQUENCE [LARGE SCALE GENOMIC DNA]</scope>
    <source>
        <strain evidence="11">Ec32 / CCAP1310/4</strain>
    </source>
</reference>
<gene>
    <name evidence="10" type="primary">Nog1</name>
    <name evidence="10" type="ORF">Esi_0123_0011</name>
</gene>
<dbReference type="OMA" id="EWKNDVM"/>
<dbReference type="InParanoid" id="D7FIR4"/>
<dbReference type="FunFam" id="1.20.120.1190:FF:000001">
    <property type="entry name" value="Nucleolar GTP-binding protein 1"/>
    <property type="match status" value="1"/>
</dbReference>
<feature type="compositionally biased region" description="Basic and acidic residues" evidence="8">
    <location>
        <begin position="586"/>
        <end position="595"/>
    </location>
</feature>
<evidence type="ECO:0000313" key="11">
    <source>
        <dbReference type="Proteomes" id="UP000002630"/>
    </source>
</evidence>
<dbReference type="Pfam" id="PF06858">
    <property type="entry name" value="NOG1"/>
    <property type="match status" value="1"/>
</dbReference>
<dbReference type="InterPro" id="IPR024926">
    <property type="entry name" value="NOG1"/>
</dbReference>
<dbReference type="PIRSF" id="PIRSF038919">
    <property type="entry name" value="NOG1"/>
    <property type="match status" value="1"/>
</dbReference>
<name>D7FIR4_ECTSI</name>
<dbReference type="FunCoup" id="D7FIR4">
    <property type="interactions" value="470"/>
</dbReference>
<dbReference type="InterPro" id="IPR012973">
    <property type="entry name" value="NOG_C"/>
</dbReference>
<dbReference type="InterPro" id="IPR041623">
    <property type="entry name" value="NOG1_N"/>
</dbReference>
<dbReference type="Gene3D" id="3.40.50.300">
    <property type="entry name" value="P-loop containing nucleotide triphosphate hydrolases"/>
    <property type="match status" value="1"/>
</dbReference>
<evidence type="ECO:0000256" key="8">
    <source>
        <dbReference type="SAM" id="MobiDB-lite"/>
    </source>
</evidence>
<dbReference type="FunFam" id="3.40.50.300:FF:000496">
    <property type="entry name" value="Nucleolar GTP-binding protein 1"/>
    <property type="match status" value="1"/>
</dbReference>
<dbReference type="AlphaFoldDB" id="D7FIR4"/>
<feature type="region of interest" description="Disordered" evidence="8">
    <location>
        <begin position="510"/>
        <end position="540"/>
    </location>
</feature>
<dbReference type="GO" id="GO:0005525">
    <property type="term" value="F:GTP binding"/>
    <property type="evidence" value="ECO:0007669"/>
    <property type="project" value="UniProtKB-KW"/>
</dbReference>
<dbReference type="GO" id="GO:0005730">
    <property type="term" value="C:nucleolus"/>
    <property type="evidence" value="ECO:0007669"/>
    <property type="project" value="UniProtKB-SubCell"/>
</dbReference>
<dbReference type="Proteomes" id="UP000002630">
    <property type="component" value="Linkage Group LG08"/>
</dbReference>
<dbReference type="PANTHER" id="PTHR45759">
    <property type="entry name" value="NUCLEOLAR GTP-BINDING PROTEIN 1"/>
    <property type="match status" value="1"/>
</dbReference>
<evidence type="ECO:0000256" key="5">
    <source>
        <dbReference type="ARBA" id="ARBA00023242"/>
    </source>
</evidence>
<protein>
    <recommendedName>
        <fullName evidence="6">Nucleolar GTP-binding protein 1</fullName>
    </recommendedName>
</protein>
<evidence type="ECO:0000256" key="6">
    <source>
        <dbReference type="PIRNR" id="PIRNR038919"/>
    </source>
</evidence>
<dbReference type="Pfam" id="PF17835">
    <property type="entry name" value="NOG1_N"/>
    <property type="match status" value="1"/>
</dbReference>
<evidence type="ECO:0000313" key="10">
    <source>
        <dbReference type="EMBL" id="CBJ28881.1"/>
    </source>
</evidence>
<feature type="domain" description="OBG-type G" evidence="9">
    <location>
        <begin position="169"/>
        <end position="341"/>
    </location>
</feature>
<feature type="region of interest" description="Disordered" evidence="8">
    <location>
        <begin position="555"/>
        <end position="675"/>
    </location>
</feature>
<dbReference type="GO" id="GO:0042254">
    <property type="term" value="P:ribosome biogenesis"/>
    <property type="evidence" value="ECO:0007669"/>
    <property type="project" value="UniProtKB-KW"/>
</dbReference>
<dbReference type="InterPro" id="IPR027417">
    <property type="entry name" value="P-loop_NTPase"/>
</dbReference>
<evidence type="ECO:0000256" key="1">
    <source>
        <dbReference type="ARBA" id="ARBA00004604"/>
    </source>
</evidence>
<dbReference type="InterPro" id="IPR031167">
    <property type="entry name" value="G_OBG"/>
</dbReference>
<feature type="compositionally biased region" description="Low complexity" evidence="8">
    <location>
        <begin position="596"/>
        <end position="606"/>
    </location>
</feature>
<evidence type="ECO:0000256" key="7">
    <source>
        <dbReference type="SAM" id="Coils"/>
    </source>
</evidence>
<comment type="function">
    <text evidence="6">Involved in the biogenesis of the 60S ribosomal subunit.</text>
</comment>
<keyword evidence="7" id="KW-0175">Coiled coil</keyword>
<keyword evidence="2 6" id="KW-0690">Ribosome biogenesis</keyword>
<dbReference type="EMBL" id="FN647892">
    <property type="protein sequence ID" value="CBJ28881.1"/>
    <property type="molecule type" value="Genomic_DNA"/>
</dbReference>
<dbReference type="OrthoDB" id="415015at2759"/>
<evidence type="ECO:0000259" key="9">
    <source>
        <dbReference type="PROSITE" id="PS51710"/>
    </source>
</evidence>
<dbReference type="Pfam" id="PF08155">
    <property type="entry name" value="NOGCT"/>
    <property type="match status" value="1"/>
</dbReference>
<dbReference type="EMBL" id="FN649733">
    <property type="protein sequence ID" value="CBJ28881.1"/>
    <property type="molecule type" value="Genomic_DNA"/>
</dbReference>
<evidence type="ECO:0000256" key="4">
    <source>
        <dbReference type="ARBA" id="ARBA00023134"/>
    </source>
</evidence>
<keyword evidence="3" id="KW-0547">Nucleotide-binding</keyword>
<evidence type="ECO:0000256" key="2">
    <source>
        <dbReference type="ARBA" id="ARBA00022517"/>
    </source>
</evidence>
<dbReference type="PRINTS" id="PR00326">
    <property type="entry name" value="GTP1OBG"/>
</dbReference>
<dbReference type="InterPro" id="IPR010674">
    <property type="entry name" value="NOG1_Rossman_fold_dom"/>
</dbReference>
<feature type="compositionally biased region" description="Basic and acidic residues" evidence="8">
    <location>
        <begin position="619"/>
        <end position="657"/>
    </location>
</feature>
<accession>D7FIR4</accession>
<keyword evidence="4" id="KW-0342">GTP-binding</keyword>
<keyword evidence="5 6" id="KW-0539">Nucleus</keyword>
<keyword evidence="11" id="KW-1185">Reference proteome</keyword>
<comment type="subcellular location">
    <subcellularLocation>
        <location evidence="1 6">Nucleus</location>
        <location evidence="1 6">Nucleolus</location>
    </subcellularLocation>
</comment>
<dbReference type="SUPFAM" id="SSF52540">
    <property type="entry name" value="P-loop containing nucleoside triphosphate hydrolases"/>
    <property type="match status" value="1"/>
</dbReference>
<dbReference type="eggNOG" id="KOG1490">
    <property type="taxonomic scope" value="Eukaryota"/>
</dbReference>
<dbReference type="Gene3D" id="1.20.120.1190">
    <property type="match status" value="1"/>
</dbReference>
<evidence type="ECO:0000256" key="3">
    <source>
        <dbReference type="ARBA" id="ARBA00022741"/>
    </source>
</evidence>
<proteinExistence type="inferred from homology"/>
<feature type="coiled-coil region" evidence="7">
    <location>
        <begin position="466"/>
        <end position="510"/>
    </location>
</feature>